<keyword evidence="7" id="KW-0104">Cadmium</keyword>
<dbReference type="GO" id="GO:0003849">
    <property type="term" value="F:3-deoxy-7-phosphoheptulonate synthase activity"/>
    <property type="evidence" value="ECO:0007669"/>
    <property type="project" value="UniProtKB-EC"/>
</dbReference>
<dbReference type="GO" id="GO:0009507">
    <property type="term" value="C:chloroplast"/>
    <property type="evidence" value="ECO:0007669"/>
    <property type="project" value="UniProtKB-SubCell"/>
</dbReference>
<keyword evidence="5 8" id="KW-0057">Aromatic amino acid biosynthesis</keyword>
<dbReference type="InterPro" id="IPR013785">
    <property type="entry name" value="Aldolase_TIM"/>
</dbReference>
<keyword evidence="8" id="KW-0809">Transit peptide</keyword>
<evidence type="ECO:0000256" key="8">
    <source>
        <dbReference type="RuleBase" id="RU363071"/>
    </source>
</evidence>
<comment type="cofactor">
    <cofactor evidence="7">
        <name>Mn(2+)</name>
        <dbReference type="ChEBI" id="CHEBI:29035"/>
    </cofactor>
    <cofactor evidence="7">
        <name>Co(2+)</name>
        <dbReference type="ChEBI" id="CHEBI:48828"/>
    </cofactor>
    <cofactor evidence="7">
        <name>Cd(2+)</name>
        <dbReference type="ChEBI" id="CHEBI:48775"/>
    </cofactor>
    <text evidence="7">Binds 1 divalent cation per subunit. The enzyme is active with manganese, cobalt or cadmium ions.</text>
</comment>
<dbReference type="GO" id="GO:0009073">
    <property type="term" value="P:aromatic amino acid family biosynthetic process"/>
    <property type="evidence" value="ECO:0007669"/>
    <property type="project" value="UniProtKB-KW"/>
</dbReference>
<comment type="catalytic activity">
    <reaction evidence="6 8">
        <text>D-erythrose 4-phosphate + phosphoenolpyruvate + H2O = 7-phospho-2-dehydro-3-deoxy-D-arabino-heptonate + phosphate</text>
        <dbReference type="Rhea" id="RHEA:14717"/>
        <dbReference type="ChEBI" id="CHEBI:15377"/>
        <dbReference type="ChEBI" id="CHEBI:16897"/>
        <dbReference type="ChEBI" id="CHEBI:43474"/>
        <dbReference type="ChEBI" id="CHEBI:58394"/>
        <dbReference type="ChEBI" id="CHEBI:58702"/>
        <dbReference type="EC" id="2.5.1.54"/>
    </reaction>
</comment>
<dbReference type="GO" id="GO:0008652">
    <property type="term" value="P:amino acid biosynthetic process"/>
    <property type="evidence" value="ECO:0007669"/>
    <property type="project" value="UniProtKB-KW"/>
</dbReference>
<dbReference type="Pfam" id="PF01474">
    <property type="entry name" value="DAHP_synth_2"/>
    <property type="match status" value="2"/>
</dbReference>
<dbReference type="GO" id="GO:0009423">
    <property type="term" value="P:chorismate biosynthetic process"/>
    <property type="evidence" value="ECO:0007669"/>
    <property type="project" value="UniProtKB-UniPathway"/>
</dbReference>
<feature type="binding site" evidence="7">
    <location>
        <position position="363"/>
    </location>
    <ligand>
        <name>phosphoenolpyruvate</name>
        <dbReference type="ChEBI" id="CHEBI:58702"/>
    </ligand>
</feature>
<evidence type="ECO:0000256" key="3">
    <source>
        <dbReference type="ARBA" id="ARBA00022605"/>
    </source>
</evidence>
<evidence type="ECO:0000313" key="11">
    <source>
        <dbReference type="Proteomes" id="UP000288805"/>
    </source>
</evidence>
<keyword evidence="7" id="KW-0464">Manganese</keyword>
<dbReference type="SUPFAM" id="SSF51569">
    <property type="entry name" value="Aldolase"/>
    <property type="match status" value="2"/>
</dbReference>
<evidence type="ECO:0000256" key="5">
    <source>
        <dbReference type="ARBA" id="ARBA00023141"/>
    </source>
</evidence>
<comment type="pathway">
    <text evidence="1 8">Metabolic intermediate biosynthesis; chorismate biosynthesis; chorismate from D-erythrose 4-phosphate and phosphoenolpyruvate: step 1/7.</text>
</comment>
<dbReference type="EC" id="2.5.1.54" evidence="8"/>
<dbReference type="Gene3D" id="3.20.20.70">
    <property type="entry name" value="Aldolase class I"/>
    <property type="match status" value="2"/>
</dbReference>
<organism evidence="10 11">
    <name type="scientific">Vitis vinifera</name>
    <name type="common">Grape</name>
    <dbReference type="NCBI Taxonomy" id="29760"/>
    <lineage>
        <taxon>Eukaryota</taxon>
        <taxon>Viridiplantae</taxon>
        <taxon>Streptophyta</taxon>
        <taxon>Embryophyta</taxon>
        <taxon>Tracheophyta</taxon>
        <taxon>Spermatophyta</taxon>
        <taxon>Magnoliopsida</taxon>
        <taxon>eudicotyledons</taxon>
        <taxon>Gunneridae</taxon>
        <taxon>Pentapetalae</taxon>
        <taxon>rosids</taxon>
        <taxon>Vitales</taxon>
        <taxon>Vitaceae</taxon>
        <taxon>Viteae</taxon>
        <taxon>Vitis</taxon>
    </lineage>
</organism>
<dbReference type="Proteomes" id="UP000288805">
    <property type="component" value="Unassembled WGS sequence"/>
</dbReference>
<feature type="binding site" evidence="7">
    <location>
        <position position="181"/>
    </location>
    <ligand>
        <name>phosphoenolpyruvate</name>
        <dbReference type="ChEBI" id="CHEBI:58702"/>
    </ligand>
</feature>
<dbReference type="AlphaFoldDB" id="A0A438KPW9"/>
<dbReference type="PANTHER" id="PTHR21337">
    <property type="entry name" value="PHOSPHO-2-DEHYDRO-3-DEOXYHEPTONATE ALDOLASE 1, 2"/>
    <property type="match status" value="1"/>
</dbReference>
<accession>A0A438KPW9</accession>
<evidence type="ECO:0000256" key="7">
    <source>
        <dbReference type="PIRSR" id="PIRSR602480-1"/>
    </source>
</evidence>
<evidence type="ECO:0000313" key="10">
    <source>
        <dbReference type="EMBL" id="RVX23246.1"/>
    </source>
</evidence>
<proteinExistence type="inferred from homology"/>
<feature type="binding site" evidence="7">
    <location>
        <position position="515"/>
    </location>
    <ligand>
        <name>Mn(2+)</name>
        <dbReference type="ChEBI" id="CHEBI:29035"/>
    </ligand>
</feature>
<sequence>MALSNASTLSSKSVHQTHSLFSSLSHQPSSSLVPGKTHLRSLHPISAVHAAEPAKNPVVVDKPPKTSSPSVPAGSGKWTVDSWKTKKALQLPEYPNESELESVLQTLEAFPPIVFAGEARSLEERLGDAAMGNAFLLQGGDCAESFKEFSANNIRDTFRIILQMGAVLMFGGQVPVIKVGRMAGQFAKPRSDPFEEKNGVKLPSYKGDNINGDAFNEKSRIPDPQRMIRAYCQAAATLNLLRAFATGGYAAMQRVTQWNLDFAEHSEQGDRYQELAHRVDEALGFMSAAGLTVDHPIMTTTEFWTSHECLLLPYEQSLTRKDSTSGLYYDCSAHMLWVGERTRQLDGAHVEFLRGVANPLGIKVSHNYGKQDWSSTTTERFTFYMSWLSDFVSITFIRSPEFVGSPYPLLVSNKMDPNELVKLVEILNPHNKPGRITVICRMGAENMRVKLPHLIRAVRQAGQIVTWVCDPMHGNTIKAPCGLKTRPFDAILAEVRAFFDVHEQEGSHPGGVHLEMTGQNVTECIGGSRTVTFDDLSSRYHTHCDPRLNASQSLELAFIIAERLRKRRMGTQRLLALGNKFSGWPSLTLVFRPSITAGINRKGRISGGWAGRQAGCSNKSDNPSKSGQMHAWKSWCRHALHLVAVPPHASSPIIHVTIRSSTPSSWFSPRWIHRRTDGLPMRP</sequence>
<dbReference type="UniPathway" id="UPA00053">
    <property type="reaction ID" value="UER00084"/>
</dbReference>
<feature type="region of interest" description="Disordered" evidence="9">
    <location>
        <begin position="1"/>
        <end position="37"/>
    </location>
</feature>
<reference evidence="10 11" key="1">
    <citation type="journal article" date="2018" name="PLoS Genet.">
        <title>Population sequencing reveals clonal diversity and ancestral inbreeding in the grapevine cultivar Chardonnay.</title>
        <authorList>
            <person name="Roach M.J."/>
            <person name="Johnson D.L."/>
            <person name="Bohlmann J."/>
            <person name="van Vuuren H.J."/>
            <person name="Jones S.J."/>
            <person name="Pretorius I.S."/>
            <person name="Schmidt S.A."/>
            <person name="Borneman A.R."/>
        </authorList>
    </citation>
    <scope>NUCLEOTIDE SEQUENCE [LARGE SCALE GENOMIC DNA]</scope>
    <source>
        <strain evidence="11">cv. Chardonnay</strain>
        <tissue evidence="10">Leaf</tissue>
    </source>
</reference>
<feature type="binding site" evidence="7">
    <location>
        <begin position="340"/>
        <end position="341"/>
    </location>
    <ligand>
        <name>phosphoenolpyruvate</name>
        <dbReference type="ChEBI" id="CHEBI:58702"/>
    </ligand>
</feature>
<evidence type="ECO:0000256" key="4">
    <source>
        <dbReference type="ARBA" id="ARBA00022679"/>
    </source>
</evidence>
<evidence type="ECO:0000256" key="6">
    <source>
        <dbReference type="ARBA" id="ARBA00047508"/>
    </source>
</evidence>
<name>A0A438KPW9_VITVI</name>
<feature type="binding site" evidence="7">
    <location>
        <position position="142"/>
    </location>
    <ligand>
        <name>Mn(2+)</name>
        <dbReference type="ChEBI" id="CHEBI:29035"/>
    </ligand>
</feature>
<keyword evidence="8" id="KW-0150">Chloroplast</keyword>
<evidence type="ECO:0000256" key="1">
    <source>
        <dbReference type="ARBA" id="ARBA00004688"/>
    </source>
</evidence>
<comment type="subcellular location">
    <subcellularLocation>
        <location evidence="8">Plastid</location>
        <location evidence="8">Chloroplast</location>
    </subcellularLocation>
</comment>
<dbReference type="PANTHER" id="PTHR21337:SF24">
    <property type="entry name" value="PHOSPHO-2-DEHYDRO-3-DEOXYHEPTONATE ALDOLASE 1, CHLOROPLASTIC"/>
    <property type="match status" value="1"/>
</dbReference>
<comment type="similarity">
    <text evidence="2 8">Belongs to the class-II DAHP synthase family.</text>
</comment>
<keyword evidence="4 8" id="KW-0808">Transferase</keyword>
<keyword evidence="7" id="KW-0170">Cobalt</keyword>
<feature type="region of interest" description="Disordered" evidence="9">
    <location>
        <begin position="53"/>
        <end position="78"/>
    </location>
</feature>
<dbReference type="EMBL" id="QGNW01000001">
    <property type="protein sequence ID" value="RVX23246.1"/>
    <property type="molecule type" value="Genomic_DNA"/>
</dbReference>
<keyword evidence="3 8" id="KW-0028">Amino-acid biosynthesis</keyword>
<gene>
    <name evidence="10" type="primary">AROG_4</name>
    <name evidence="10" type="ORF">CK203_000449</name>
</gene>
<feature type="binding site" evidence="7">
    <location>
        <position position="473"/>
    </location>
    <ligand>
        <name>Mn(2+)</name>
        <dbReference type="ChEBI" id="CHEBI:29035"/>
    </ligand>
</feature>
<dbReference type="InterPro" id="IPR002480">
    <property type="entry name" value="DAHP_synth_2"/>
</dbReference>
<feature type="binding site" evidence="7">
    <location>
        <position position="441"/>
    </location>
    <ligand>
        <name>Mn(2+)</name>
        <dbReference type="ChEBI" id="CHEBI:29035"/>
    </ligand>
</feature>
<protein>
    <recommendedName>
        <fullName evidence="8">Phospho-2-dehydro-3-deoxyheptonate aldolase</fullName>
        <ecNumber evidence="8">2.5.1.54</ecNumber>
    </recommendedName>
</protein>
<feature type="compositionally biased region" description="Low complexity" evidence="9">
    <location>
        <begin position="19"/>
        <end position="32"/>
    </location>
</feature>
<comment type="caution">
    <text evidence="10">The sequence shown here is derived from an EMBL/GenBank/DDBJ whole genome shotgun (WGS) entry which is preliminary data.</text>
</comment>
<evidence type="ECO:0000256" key="9">
    <source>
        <dbReference type="SAM" id="MobiDB-lite"/>
    </source>
</evidence>
<feature type="compositionally biased region" description="Polar residues" evidence="9">
    <location>
        <begin position="1"/>
        <end position="18"/>
    </location>
</feature>
<feature type="binding site" evidence="7">
    <location>
        <position position="545"/>
    </location>
    <ligand>
        <name>Mn(2+)</name>
        <dbReference type="ChEBI" id="CHEBI:29035"/>
    </ligand>
</feature>
<evidence type="ECO:0000256" key="2">
    <source>
        <dbReference type="ARBA" id="ARBA00008911"/>
    </source>
</evidence>
<keyword evidence="8" id="KW-0934">Plastid</keyword>